<proteinExistence type="predicted"/>
<gene>
    <name evidence="2" type="ORF">DYU11_21100</name>
</gene>
<keyword evidence="3" id="KW-1185">Reference proteome</keyword>
<dbReference type="AlphaFoldDB" id="A0A418M405"/>
<dbReference type="Proteomes" id="UP000283523">
    <property type="component" value="Unassembled WGS sequence"/>
</dbReference>
<feature type="region of interest" description="Disordered" evidence="1">
    <location>
        <begin position="77"/>
        <end position="113"/>
    </location>
</feature>
<feature type="compositionally biased region" description="Basic residues" evidence="1">
    <location>
        <begin position="88"/>
        <end position="98"/>
    </location>
</feature>
<evidence type="ECO:0000313" key="2">
    <source>
        <dbReference type="EMBL" id="RIV20545.1"/>
    </source>
</evidence>
<name>A0A418M405_9BACT</name>
<evidence type="ECO:0000256" key="1">
    <source>
        <dbReference type="SAM" id="MobiDB-lite"/>
    </source>
</evidence>
<dbReference type="EMBL" id="QXED01000006">
    <property type="protein sequence ID" value="RIV20545.1"/>
    <property type="molecule type" value="Genomic_DNA"/>
</dbReference>
<sequence>MENLSPGKNPWLIIIGGANGSSHSFLAESLLQAQQILADTLLITFEECRAFASAVEKAFPTASLDELRQLAKPTKEQVVLDRQETPKHPPHYRRRNRDKRPVLGKADYTIKRR</sequence>
<protein>
    <submittedName>
        <fullName evidence="2">Uncharacterized protein</fullName>
    </submittedName>
</protein>
<organism evidence="2 3">
    <name type="scientific">Fibrisoma montanum</name>
    <dbReference type="NCBI Taxonomy" id="2305895"/>
    <lineage>
        <taxon>Bacteria</taxon>
        <taxon>Pseudomonadati</taxon>
        <taxon>Bacteroidota</taxon>
        <taxon>Cytophagia</taxon>
        <taxon>Cytophagales</taxon>
        <taxon>Spirosomataceae</taxon>
        <taxon>Fibrisoma</taxon>
    </lineage>
</organism>
<reference evidence="2 3" key="1">
    <citation type="submission" date="2018-08" db="EMBL/GenBank/DDBJ databases">
        <title>Fibrisoma montanum sp. nov., isolated from Danxia mountain soil.</title>
        <authorList>
            <person name="Huang Y."/>
        </authorList>
    </citation>
    <scope>NUCLEOTIDE SEQUENCE [LARGE SCALE GENOMIC DNA]</scope>
    <source>
        <strain evidence="2 3">HYT19</strain>
    </source>
</reference>
<feature type="compositionally biased region" description="Basic and acidic residues" evidence="1">
    <location>
        <begin position="77"/>
        <end position="87"/>
    </location>
</feature>
<accession>A0A418M405</accession>
<evidence type="ECO:0000313" key="3">
    <source>
        <dbReference type="Proteomes" id="UP000283523"/>
    </source>
</evidence>
<comment type="caution">
    <text evidence="2">The sequence shown here is derived from an EMBL/GenBank/DDBJ whole genome shotgun (WGS) entry which is preliminary data.</text>
</comment>